<dbReference type="RefSeq" id="WP_228854606.1">
    <property type="nucleotide sequence ID" value="NZ_AP024086.1"/>
</dbReference>
<evidence type="ECO:0000313" key="1">
    <source>
        <dbReference type="EMBL" id="BCL62224.1"/>
    </source>
</evidence>
<organism evidence="1 2">
    <name type="scientific">Desulfomarina profundi</name>
    <dbReference type="NCBI Taxonomy" id="2772557"/>
    <lineage>
        <taxon>Bacteria</taxon>
        <taxon>Pseudomonadati</taxon>
        <taxon>Thermodesulfobacteriota</taxon>
        <taxon>Desulfobulbia</taxon>
        <taxon>Desulfobulbales</taxon>
        <taxon>Desulfobulbaceae</taxon>
        <taxon>Desulfomarina</taxon>
    </lineage>
</organism>
<accession>A0A8D5JI34</accession>
<protein>
    <submittedName>
        <fullName evidence="1">Uncharacterized protein</fullName>
    </submittedName>
</protein>
<gene>
    <name evidence="1" type="ORF">DGMP_29170</name>
</gene>
<dbReference type="KEGG" id="dbk:DGMP_29170"/>
<sequence length="109" mass="12428">MGEDVFASFEKVILAKIGKLGKASSEPVDNRGKLLVDATVAEQSIKYPMDLSLLGEAREISENLIDELYALSDYTKKPRTYRRKARKQYLSLAKNKRPSLKVRRRGLRE</sequence>
<dbReference type="Proteomes" id="UP000826725">
    <property type="component" value="Chromosome"/>
</dbReference>
<reference evidence="1" key="1">
    <citation type="submission" date="2020-09" db="EMBL/GenBank/DDBJ databases">
        <title>Desulfogranum mesoprofundum gen. nov., sp. nov., a novel mesophilic, sulfate-reducing chemolithoautotroph isolated from a deep-sea hydrothermal vent chimney in the Suiyo Seamount.</title>
        <authorList>
            <person name="Hashimoto Y."/>
            <person name="Nakagawa S."/>
        </authorList>
    </citation>
    <scope>NUCLEOTIDE SEQUENCE</scope>
    <source>
        <strain evidence="1">KT2</strain>
    </source>
</reference>
<evidence type="ECO:0000313" key="2">
    <source>
        <dbReference type="Proteomes" id="UP000826725"/>
    </source>
</evidence>
<name>A0A8D5JI34_9BACT</name>
<proteinExistence type="predicted"/>
<keyword evidence="2" id="KW-1185">Reference proteome</keyword>
<dbReference type="AlphaFoldDB" id="A0A8D5JI34"/>
<dbReference type="EMBL" id="AP024086">
    <property type="protein sequence ID" value="BCL62224.1"/>
    <property type="molecule type" value="Genomic_DNA"/>
</dbReference>